<dbReference type="PANTHER" id="PTHR43156">
    <property type="entry name" value="STAGE II SPORULATION PROTEIN E-RELATED"/>
    <property type="match status" value="1"/>
</dbReference>
<keyword evidence="1" id="KW-0378">Hydrolase</keyword>
<accession>A0A4Q0T6D9</accession>
<dbReference type="InterPro" id="IPR003018">
    <property type="entry name" value="GAF"/>
</dbReference>
<dbReference type="SUPFAM" id="SSF81606">
    <property type="entry name" value="PP2C-like"/>
    <property type="match status" value="1"/>
</dbReference>
<dbReference type="Gene3D" id="3.60.40.10">
    <property type="entry name" value="PPM-type phosphatase domain"/>
    <property type="match status" value="1"/>
</dbReference>
<feature type="domain" description="PPM-type phosphatase" evidence="3">
    <location>
        <begin position="199"/>
        <end position="416"/>
    </location>
</feature>
<name>A0A4Q0T6D9_9BACT</name>
<dbReference type="InterPro" id="IPR052016">
    <property type="entry name" value="Bact_Sigma-Reg"/>
</dbReference>
<dbReference type="RefSeq" id="WP_128911804.1">
    <property type="nucleotide sequence ID" value="NZ_RDSM01000001.1"/>
</dbReference>
<dbReference type="SUPFAM" id="SSF55781">
    <property type="entry name" value="GAF domain-like"/>
    <property type="match status" value="1"/>
</dbReference>
<evidence type="ECO:0000256" key="1">
    <source>
        <dbReference type="ARBA" id="ARBA00022801"/>
    </source>
</evidence>
<proteinExistence type="predicted"/>
<reference evidence="4 5" key="1">
    <citation type="submission" date="2018-11" db="EMBL/GenBank/DDBJ databases">
        <authorList>
            <person name="Mardanov A.V."/>
            <person name="Ravin N.V."/>
            <person name="Dedysh S.N."/>
        </authorList>
    </citation>
    <scope>NUCLEOTIDE SEQUENCE [LARGE SCALE GENOMIC DNA]</scope>
    <source>
        <strain evidence="4 5">AF10</strain>
    </source>
</reference>
<organism evidence="4 5">
    <name type="scientific">Granulicella sibirica</name>
    <dbReference type="NCBI Taxonomy" id="2479048"/>
    <lineage>
        <taxon>Bacteria</taxon>
        <taxon>Pseudomonadati</taxon>
        <taxon>Acidobacteriota</taxon>
        <taxon>Terriglobia</taxon>
        <taxon>Terriglobales</taxon>
        <taxon>Acidobacteriaceae</taxon>
        <taxon>Granulicella</taxon>
    </lineage>
</organism>
<dbReference type="Proteomes" id="UP000289437">
    <property type="component" value="Unassembled WGS sequence"/>
</dbReference>
<dbReference type="InterPro" id="IPR029016">
    <property type="entry name" value="GAF-like_dom_sf"/>
</dbReference>
<dbReference type="SMART" id="SM00065">
    <property type="entry name" value="GAF"/>
    <property type="match status" value="1"/>
</dbReference>
<feature type="domain" description="GAF" evidence="2">
    <location>
        <begin position="30"/>
        <end position="172"/>
    </location>
</feature>
<gene>
    <name evidence="4" type="ORF">GRAN_0978</name>
</gene>
<dbReference type="Pfam" id="PF01590">
    <property type="entry name" value="GAF"/>
    <property type="match status" value="1"/>
</dbReference>
<dbReference type="OrthoDB" id="107728at2"/>
<dbReference type="InterPro" id="IPR001932">
    <property type="entry name" value="PPM-type_phosphatase-like_dom"/>
</dbReference>
<dbReference type="AlphaFoldDB" id="A0A4Q0T6D9"/>
<evidence type="ECO:0000313" key="4">
    <source>
        <dbReference type="EMBL" id="RXH57668.1"/>
    </source>
</evidence>
<evidence type="ECO:0000313" key="5">
    <source>
        <dbReference type="Proteomes" id="UP000289437"/>
    </source>
</evidence>
<keyword evidence="5" id="KW-1185">Reference proteome</keyword>
<reference evidence="5" key="2">
    <citation type="submission" date="2019-02" db="EMBL/GenBank/DDBJ databases">
        <title>Granulicella sibirica sp. nov., a psychrotolerant acidobacterium isolated from an organic soil layer in forested tundra, West Siberia.</title>
        <authorList>
            <person name="Oshkin I.Y."/>
            <person name="Kulichevskaya I.S."/>
            <person name="Rijpstra W.I.C."/>
            <person name="Sinninghe Damste J.S."/>
            <person name="Rakitin A.L."/>
            <person name="Ravin N.V."/>
            <person name="Dedysh S.N."/>
        </authorList>
    </citation>
    <scope>NUCLEOTIDE SEQUENCE [LARGE SCALE GENOMIC DNA]</scope>
    <source>
        <strain evidence="5">AF10</strain>
    </source>
</reference>
<dbReference type="GO" id="GO:0016791">
    <property type="term" value="F:phosphatase activity"/>
    <property type="evidence" value="ECO:0007669"/>
    <property type="project" value="TreeGrafter"/>
</dbReference>
<dbReference type="EMBL" id="RDSM01000001">
    <property type="protein sequence ID" value="RXH57668.1"/>
    <property type="molecule type" value="Genomic_DNA"/>
</dbReference>
<dbReference type="InterPro" id="IPR036457">
    <property type="entry name" value="PPM-type-like_dom_sf"/>
</dbReference>
<dbReference type="PANTHER" id="PTHR43156:SF2">
    <property type="entry name" value="STAGE II SPORULATION PROTEIN E"/>
    <property type="match status" value="1"/>
</dbReference>
<evidence type="ECO:0000259" key="3">
    <source>
        <dbReference type="SMART" id="SM00331"/>
    </source>
</evidence>
<dbReference type="SMART" id="SM00331">
    <property type="entry name" value="PP2C_SIG"/>
    <property type="match status" value="1"/>
</dbReference>
<dbReference type="Pfam" id="PF07228">
    <property type="entry name" value="SpoIIE"/>
    <property type="match status" value="1"/>
</dbReference>
<protein>
    <submittedName>
        <fullName evidence="4">Serine phosphatase RsbU, regulator of sigma subunit</fullName>
    </submittedName>
</protein>
<dbReference type="Gene3D" id="3.30.450.40">
    <property type="match status" value="1"/>
</dbReference>
<evidence type="ECO:0000259" key="2">
    <source>
        <dbReference type="SMART" id="SM00065"/>
    </source>
</evidence>
<sequence>MPKVLEHNSEAGIITRAIFEHATRISRVEKLEDLIRLNADFARDLAGADRCSLWLTDEKTGEIWTMVAHGVETIRIPIGQGLVGACIRDDQILLVNDAANEPRLLRRIDQSSGYRTEQVLCVPLRSEGRVIGALQLLNKPEGFTDADAGLLGLLGHFAAGAIESERLRRDAEGARLMRHELNLARDVQSRLLPRDPEGVRGIECSGFCRAARSVGGDYYDLLPLRDGRFALTLGDVSGKGMPAAVMMASIQMLLRSHLQQGPDNLATMLTDINRTVYASSTAERYSTLFCGVISEDRKTLTYLNAGHIPPILLHANGVLERLPGDGLPVGLLPEAEYQQQVVTLLEGDLLVVVSDGIVESCCSEGVFWEEQSVEEAVRLDGSVPIGQLPESLFRRADDFAAGAEQYDDMTVVAARLLST</sequence>
<comment type="caution">
    <text evidence="4">The sequence shown here is derived from an EMBL/GenBank/DDBJ whole genome shotgun (WGS) entry which is preliminary data.</text>
</comment>